<sequence>MHRAFTGLIGLTTYALTLLAMAALVAFTAPFGWPWGVNHGPTGPWDLAVTMDVALLALFGLQHSLMARRRVKAWLARACPPALERSTYLLATCAALAALMLLWRPLPQPVLWQAEAPAAVGALGLLWGLGWGLAAWSTFLLDHAELFGLRQSLGWARPNDSANLRTPGIYRWVRHPLYLGMLIGLWATPRMTAGHALLAGGLSVYVALGMALEERDLIAHFGEAYRRYRQQAGALWPRLGTRRDISH</sequence>
<evidence type="ECO:0000313" key="8">
    <source>
        <dbReference type="Proteomes" id="UP001606303"/>
    </source>
</evidence>
<gene>
    <name evidence="7" type="ORF">ACG01O_11155</name>
</gene>
<evidence type="ECO:0000313" key="7">
    <source>
        <dbReference type="EMBL" id="MFG6467166.1"/>
    </source>
</evidence>
<evidence type="ECO:0000256" key="2">
    <source>
        <dbReference type="ARBA" id="ARBA00010631"/>
    </source>
</evidence>
<feature type="transmembrane region" description="Helical" evidence="6">
    <location>
        <begin position="118"/>
        <end position="141"/>
    </location>
</feature>
<evidence type="ECO:0000256" key="4">
    <source>
        <dbReference type="ARBA" id="ARBA00022989"/>
    </source>
</evidence>
<evidence type="ECO:0000256" key="5">
    <source>
        <dbReference type="ARBA" id="ARBA00023136"/>
    </source>
</evidence>
<organism evidence="7 8">
    <name type="scientific">Pelomonas baiyunensis</name>
    <dbReference type="NCBI Taxonomy" id="3299026"/>
    <lineage>
        <taxon>Bacteria</taxon>
        <taxon>Pseudomonadati</taxon>
        <taxon>Pseudomonadota</taxon>
        <taxon>Betaproteobacteria</taxon>
        <taxon>Burkholderiales</taxon>
        <taxon>Sphaerotilaceae</taxon>
        <taxon>Roseateles</taxon>
    </lineage>
</organism>
<comment type="similarity">
    <text evidence="2">Belongs to the nurim family.</text>
</comment>
<dbReference type="RefSeq" id="WP_394384508.1">
    <property type="nucleotide sequence ID" value="NZ_JBIGIB010000003.1"/>
</dbReference>
<comment type="caution">
    <text evidence="7">The sequence shown here is derived from an EMBL/GenBank/DDBJ whole genome shotgun (WGS) entry which is preliminary data.</text>
</comment>
<keyword evidence="5 6" id="KW-0472">Membrane</keyword>
<evidence type="ECO:0000256" key="6">
    <source>
        <dbReference type="SAM" id="Phobius"/>
    </source>
</evidence>
<accession>A0ABW7GYW0</accession>
<proteinExistence type="inferred from homology"/>
<keyword evidence="3 6" id="KW-0812">Transmembrane</keyword>
<keyword evidence="7" id="KW-0489">Methyltransferase</keyword>
<feature type="transmembrane region" description="Helical" evidence="6">
    <location>
        <begin position="87"/>
        <end position="106"/>
    </location>
</feature>
<dbReference type="PANTHER" id="PTHR31040">
    <property type="entry name" value="NURIM"/>
    <property type="match status" value="1"/>
</dbReference>
<protein>
    <submittedName>
        <fullName evidence="7">Methyltransferase family protein</fullName>
        <ecNumber evidence="7">2.1.1.100</ecNumber>
        <ecNumber evidence="7">2.1.1.334</ecNumber>
    </submittedName>
</protein>
<dbReference type="Proteomes" id="UP001606303">
    <property type="component" value="Unassembled WGS sequence"/>
</dbReference>
<feature type="transmembrane region" description="Helical" evidence="6">
    <location>
        <begin position="7"/>
        <end position="27"/>
    </location>
</feature>
<keyword evidence="7" id="KW-0808">Transferase</keyword>
<feature type="transmembrane region" description="Helical" evidence="6">
    <location>
        <begin position="47"/>
        <end position="66"/>
    </location>
</feature>
<dbReference type="GO" id="GO:0032259">
    <property type="term" value="P:methylation"/>
    <property type="evidence" value="ECO:0007669"/>
    <property type="project" value="UniProtKB-KW"/>
</dbReference>
<dbReference type="Gene3D" id="1.20.120.1630">
    <property type="match status" value="1"/>
</dbReference>
<dbReference type="EMBL" id="JBIGIB010000003">
    <property type="protein sequence ID" value="MFG6467166.1"/>
    <property type="molecule type" value="Genomic_DNA"/>
</dbReference>
<evidence type="ECO:0000256" key="3">
    <source>
        <dbReference type="ARBA" id="ARBA00022692"/>
    </source>
</evidence>
<dbReference type="InterPro" id="IPR033580">
    <property type="entry name" value="Nurim-like"/>
</dbReference>
<evidence type="ECO:0000256" key="1">
    <source>
        <dbReference type="ARBA" id="ARBA00004141"/>
    </source>
</evidence>
<keyword evidence="4 6" id="KW-1133">Transmembrane helix</keyword>
<dbReference type="EC" id="2.1.1.100" evidence="7"/>
<reference evidence="7 8" key="1">
    <citation type="submission" date="2024-08" db="EMBL/GenBank/DDBJ databases">
        <authorList>
            <person name="Lu H."/>
        </authorList>
    </citation>
    <scope>NUCLEOTIDE SEQUENCE [LARGE SCALE GENOMIC DNA]</scope>
    <source>
        <strain evidence="7 8">BYS87W</strain>
    </source>
</reference>
<keyword evidence="8" id="KW-1185">Reference proteome</keyword>
<dbReference type="GO" id="GO:0004671">
    <property type="term" value="F:protein C-terminal S-isoprenylcysteine carboxyl O-methyltransferase activity"/>
    <property type="evidence" value="ECO:0007669"/>
    <property type="project" value="UniProtKB-EC"/>
</dbReference>
<dbReference type="EC" id="2.1.1.334" evidence="7"/>
<dbReference type="PANTHER" id="PTHR31040:SF1">
    <property type="entry name" value="NURIM"/>
    <property type="match status" value="1"/>
</dbReference>
<name>A0ABW7GYW0_9BURK</name>
<comment type="subcellular location">
    <subcellularLocation>
        <location evidence="1">Membrane</location>
        <topology evidence="1">Multi-pass membrane protein</topology>
    </subcellularLocation>
</comment>